<feature type="transmembrane region" description="Helical" evidence="1">
    <location>
        <begin position="6"/>
        <end position="24"/>
    </location>
</feature>
<dbReference type="EMBL" id="CP039353">
    <property type="protein sequence ID" value="QCE08319.1"/>
    <property type="molecule type" value="Genomic_DNA"/>
</dbReference>
<evidence type="ECO:0000256" key="1">
    <source>
        <dbReference type="SAM" id="Phobius"/>
    </source>
</evidence>
<keyword evidence="1" id="KW-0472">Membrane</keyword>
<dbReference type="Proteomes" id="UP000501690">
    <property type="component" value="Linkage Group LG9"/>
</dbReference>
<name>A0A4D6N750_VIGUN</name>
<sequence length="100" mass="11431">MGEKYVALFVMCLVMGASVAVMTLEERRKDCNSYCNTACMFPAKFCKWWCGGRCENPIFWEDSLDDDVSKKYPVPTEASYKAYLAEHPEESSSNTEKTEM</sequence>
<keyword evidence="3" id="KW-1185">Reference proteome</keyword>
<accession>A0A4D6N750</accession>
<dbReference type="AlphaFoldDB" id="A0A4D6N750"/>
<dbReference type="Gramene" id="Vigun07g237800.1.v1.2">
    <property type="protein sequence ID" value="Vigun07g237800.1.v1.2"/>
    <property type="gene ID" value="Vigun07g237800.v1.2"/>
</dbReference>
<gene>
    <name evidence="2" type="ORF">DEO72_LG9g3348</name>
</gene>
<keyword evidence="1" id="KW-1133">Transmembrane helix</keyword>
<organism evidence="2 3">
    <name type="scientific">Vigna unguiculata</name>
    <name type="common">Cowpea</name>
    <dbReference type="NCBI Taxonomy" id="3917"/>
    <lineage>
        <taxon>Eukaryota</taxon>
        <taxon>Viridiplantae</taxon>
        <taxon>Streptophyta</taxon>
        <taxon>Embryophyta</taxon>
        <taxon>Tracheophyta</taxon>
        <taxon>Spermatophyta</taxon>
        <taxon>Magnoliopsida</taxon>
        <taxon>eudicotyledons</taxon>
        <taxon>Gunneridae</taxon>
        <taxon>Pentapetalae</taxon>
        <taxon>rosids</taxon>
        <taxon>fabids</taxon>
        <taxon>Fabales</taxon>
        <taxon>Fabaceae</taxon>
        <taxon>Papilionoideae</taxon>
        <taxon>50 kb inversion clade</taxon>
        <taxon>NPAAA clade</taxon>
        <taxon>indigoferoid/millettioid clade</taxon>
        <taxon>Phaseoleae</taxon>
        <taxon>Vigna</taxon>
    </lineage>
</organism>
<reference evidence="2 3" key="1">
    <citation type="submission" date="2019-04" db="EMBL/GenBank/DDBJ databases">
        <title>An improved genome assembly and genetic linkage map for asparagus bean, Vigna unguiculata ssp. sesquipedialis.</title>
        <authorList>
            <person name="Xia Q."/>
            <person name="Zhang R."/>
            <person name="Dong Y."/>
        </authorList>
    </citation>
    <scope>NUCLEOTIDE SEQUENCE [LARGE SCALE GENOMIC DNA]</scope>
    <source>
        <tissue evidence="2">Leaf</tissue>
    </source>
</reference>
<dbReference type="OrthoDB" id="1428625at2759"/>
<evidence type="ECO:0000313" key="2">
    <source>
        <dbReference type="EMBL" id="QCE08319.1"/>
    </source>
</evidence>
<protein>
    <submittedName>
        <fullName evidence="2">Uncharacterized protein</fullName>
    </submittedName>
</protein>
<keyword evidence="1" id="KW-0812">Transmembrane</keyword>
<evidence type="ECO:0000313" key="3">
    <source>
        <dbReference type="Proteomes" id="UP000501690"/>
    </source>
</evidence>
<proteinExistence type="predicted"/>